<feature type="transmembrane region" description="Helical" evidence="11">
    <location>
        <begin position="468"/>
        <end position="492"/>
    </location>
</feature>
<dbReference type="GO" id="GO:0046872">
    <property type="term" value="F:metal ion binding"/>
    <property type="evidence" value="ECO:0007669"/>
    <property type="project" value="UniProtKB-KW"/>
</dbReference>
<dbReference type="AlphaFoldDB" id="A0A8J5JXD3"/>
<dbReference type="InterPro" id="IPR037272">
    <property type="entry name" value="SNS_sf"/>
</dbReference>
<dbReference type="Proteomes" id="UP000747542">
    <property type="component" value="Unassembled WGS sequence"/>
</dbReference>
<feature type="transmembrane region" description="Helical" evidence="11">
    <location>
        <begin position="97"/>
        <end position="122"/>
    </location>
</feature>
<dbReference type="GO" id="GO:0005886">
    <property type="term" value="C:plasma membrane"/>
    <property type="evidence" value="ECO:0007669"/>
    <property type="project" value="TreeGrafter"/>
</dbReference>
<feature type="transmembrane region" description="Helical" evidence="11">
    <location>
        <begin position="36"/>
        <end position="53"/>
    </location>
</feature>
<feature type="disulfide bond" evidence="9">
    <location>
        <begin position="134"/>
        <end position="143"/>
    </location>
</feature>
<dbReference type="Pfam" id="PF00209">
    <property type="entry name" value="SNF"/>
    <property type="match status" value="2"/>
</dbReference>
<evidence type="ECO:0000256" key="2">
    <source>
        <dbReference type="ARBA" id="ARBA00006459"/>
    </source>
</evidence>
<feature type="transmembrane region" description="Helical" evidence="11">
    <location>
        <begin position="257"/>
        <end position="274"/>
    </location>
</feature>
<feature type="transmembrane region" description="Helical" evidence="11">
    <location>
        <begin position="402"/>
        <end position="428"/>
    </location>
</feature>
<feature type="binding site" evidence="8">
    <location>
        <position position="47"/>
    </location>
    <ligand>
        <name>Na(+)</name>
        <dbReference type="ChEBI" id="CHEBI:29101"/>
        <label>1</label>
    </ligand>
</feature>
<feature type="binding site" evidence="8">
    <location>
        <position position="314"/>
    </location>
    <ligand>
        <name>Na(+)</name>
        <dbReference type="ChEBI" id="CHEBI:29101"/>
        <label>1</label>
    </ligand>
</feature>
<sequence length="634" mass="70989">MATFGSTMTEERVKGASSAVEFGDVKKDRDTWDNQFQFIFYCLGYAVGFGNIWRFPYLCYKNGGAAFVIPYLILLLMVGLPIFFMELALGQYISLGWGMVAVSFFTTIYFNVIIAWTFFYTFSSFTSEIPWSTCDNDFNSVECFTSEFAKVCRNQSLFYYNTNCLNAQEYCSLASLSAYNTTHCFDPLEPDFIKAAAGSVYRISASEDFFRNRMLGVTGKSWENMGGLRWELVGCLALAWVIVGACLIKGIKTTGKIAYFTALFPYIVLVILFIRGITLDGAYQGIEFYLLKPNVTRLMEVEVWGDAAGQIIFSLGICFGCLITLSSYNKFNNNCMRDAVIISFSNCTTSVFIGLTTFSVLGFLAKELGVEIEDVVTSGSGLAFVVYPAALSLMPLPQIWSVLFFFMLITIGLGSQFTMVETVTTALVDQFEGLRHKKGLVVVGTCLVIFLMGVSMCLEGGILMFELFFFFAAGLSMIVLGFVQLCAIQYFYGFKNLVKNIEEMGMKMTGPIYCYWTTTWLLVAPAALLLIGFFSVYTLVPAYWRDYVFPFSIQVLGWFICFTSVACVPLGAFYAIFTNKKSCKSLFETSPDFCPASHRQVLKAMEEPSGTFRYIHDNEGYLHTETKVIPGETN</sequence>
<evidence type="ECO:0000256" key="9">
    <source>
        <dbReference type="PIRSR" id="PIRSR600175-2"/>
    </source>
</evidence>
<feature type="binding site" evidence="8">
    <location>
        <position position="346"/>
    </location>
    <ligand>
        <name>Na(+)</name>
        <dbReference type="ChEBI" id="CHEBI:29101"/>
        <label>1</label>
    </ligand>
</feature>
<feature type="binding site" evidence="8">
    <location>
        <position position="415"/>
    </location>
    <ligand>
        <name>Na(+)</name>
        <dbReference type="ChEBI" id="CHEBI:29101"/>
        <label>1</label>
    </ligand>
</feature>
<feature type="binding site" evidence="8">
    <location>
        <position position="46"/>
    </location>
    <ligand>
        <name>Na(+)</name>
        <dbReference type="ChEBI" id="CHEBI:29101"/>
        <label>1</label>
    </ligand>
</feature>
<comment type="caution">
    <text evidence="12">The sequence shown here is derived from an EMBL/GenBank/DDBJ whole genome shotgun (WGS) entry which is preliminary data.</text>
</comment>
<keyword evidence="8" id="KW-0479">Metal-binding</keyword>
<feature type="transmembrane region" description="Helical" evidence="11">
    <location>
        <begin position="513"/>
        <end position="536"/>
    </location>
</feature>
<dbReference type="PROSITE" id="PS50267">
    <property type="entry name" value="NA_NEUROTRAN_SYMP_3"/>
    <property type="match status" value="1"/>
</dbReference>
<evidence type="ECO:0000313" key="12">
    <source>
        <dbReference type="EMBL" id="KAG7165567.1"/>
    </source>
</evidence>
<accession>A0A8J5JXD3</accession>
<dbReference type="InterPro" id="IPR000175">
    <property type="entry name" value="Na/ntran_symport"/>
</dbReference>
<organism evidence="12 13">
    <name type="scientific">Homarus americanus</name>
    <name type="common">American lobster</name>
    <dbReference type="NCBI Taxonomy" id="6706"/>
    <lineage>
        <taxon>Eukaryota</taxon>
        <taxon>Metazoa</taxon>
        <taxon>Ecdysozoa</taxon>
        <taxon>Arthropoda</taxon>
        <taxon>Crustacea</taxon>
        <taxon>Multicrustacea</taxon>
        <taxon>Malacostraca</taxon>
        <taxon>Eumalacostraca</taxon>
        <taxon>Eucarida</taxon>
        <taxon>Decapoda</taxon>
        <taxon>Pleocyemata</taxon>
        <taxon>Astacidea</taxon>
        <taxon>Nephropoidea</taxon>
        <taxon>Nephropidae</taxon>
        <taxon>Homarus</taxon>
    </lineage>
</organism>
<keyword evidence="3 10" id="KW-0813">Transport</keyword>
<dbReference type="PROSITE" id="PS00610">
    <property type="entry name" value="NA_NEUROTRAN_SYMP_1"/>
    <property type="match status" value="1"/>
</dbReference>
<dbReference type="EMBL" id="JAHLQT010024061">
    <property type="protein sequence ID" value="KAG7165567.1"/>
    <property type="molecule type" value="Genomic_DNA"/>
</dbReference>
<feature type="transmembrane region" description="Helical" evidence="11">
    <location>
        <begin position="340"/>
        <end position="364"/>
    </location>
</feature>
<evidence type="ECO:0000256" key="11">
    <source>
        <dbReference type="SAM" id="Phobius"/>
    </source>
</evidence>
<dbReference type="PANTHER" id="PTHR11616">
    <property type="entry name" value="SODIUM/CHLORIDE DEPENDENT TRANSPORTER"/>
    <property type="match status" value="1"/>
</dbReference>
<reference evidence="12" key="1">
    <citation type="journal article" date="2021" name="Sci. Adv.">
        <title>The American lobster genome reveals insights on longevity, neural, and immune adaptations.</title>
        <authorList>
            <person name="Polinski J.M."/>
            <person name="Zimin A.V."/>
            <person name="Clark K.F."/>
            <person name="Kohn A.B."/>
            <person name="Sadowski N."/>
            <person name="Timp W."/>
            <person name="Ptitsyn A."/>
            <person name="Khanna P."/>
            <person name="Romanova D.Y."/>
            <person name="Williams P."/>
            <person name="Greenwood S.J."/>
            <person name="Moroz L.L."/>
            <person name="Walt D.R."/>
            <person name="Bodnar A.G."/>
        </authorList>
    </citation>
    <scope>NUCLEOTIDE SEQUENCE</scope>
    <source>
        <strain evidence="12">GMGI-L3</strain>
    </source>
</reference>
<feature type="transmembrane region" description="Helical" evidence="11">
    <location>
        <begin position="307"/>
        <end position="328"/>
    </location>
</feature>
<keyword evidence="4 10" id="KW-0812">Transmembrane</keyword>
<keyword evidence="5 10" id="KW-0769">Symport</keyword>
<protein>
    <recommendedName>
        <fullName evidence="10">Transporter</fullName>
    </recommendedName>
</protein>
<comment type="similarity">
    <text evidence="2 10">Belongs to the sodium:neurotransmitter symporter (SNF) (TC 2.A.22) family.</text>
</comment>
<evidence type="ECO:0000256" key="5">
    <source>
        <dbReference type="ARBA" id="ARBA00022847"/>
    </source>
</evidence>
<evidence type="ECO:0000256" key="1">
    <source>
        <dbReference type="ARBA" id="ARBA00004141"/>
    </source>
</evidence>
<name>A0A8J5JXD3_HOMAM</name>
<keyword evidence="13" id="KW-1185">Reference proteome</keyword>
<keyword evidence="9" id="KW-1015">Disulfide bond</keyword>
<evidence type="ECO:0000256" key="7">
    <source>
        <dbReference type="ARBA" id="ARBA00023136"/>
    </source>
</evidence>
<dbReference type="PANTHER" id="PTHR11616:SF240">
    <property type="entry name" value="BLOATED TUBULES, ISOFORM B-RELATED"/>
    <property type="match status" value="1"/>
</dbReference>
<keyword evidence="8" id="KW-0915">Sodium</keyword>
<dbReference type="GO" id="GO:0015375">
    <property type="term" value="F:glycine:sodium symporter activity"/>
    <property type="evidence" value="ECO:0007669"/>
    <property type="project" value="TreeGrafter"/>
</dbReference>
<evidence type="ECO:0000256" key="8">
    <source>
        <dbReference type="PIRSR" id="PIRSR600175-1"/>
    </source>
</evidence>
<feature type="transmembrane region" description="Helical" evidence="11">
    <location>
        <begin position="65"/>
        <end position="85"/>
    </location>
</feature>
<dbReference type="SUPFAM" id="SSF161070">
    <property type="entry name" value="SNF-like"/>
    <property type="match status" value="1"/>
</dbReference>
<feature type="transmembrane region" description="Helical" evidence="11">
    <location>
        <begin position="556"/>
        <end position="577"/>
    </location>
</feature>
<keyword evidence="7 11" id="KW-0472">Membrane</keyword>
<proteinExistence type="inferred from homology"/>
<feature type="transmembrane region" description="Helical" evidence="11">
    <location>
        <begin position="440"/>
        <end position="462"/>
    </location>
</feature>
<evidence type="ECO:0000256" key="4">
    <source>
        <dbReference type="ARBA" id="ARBA00022692"/>
    </source>
</evidence>
<comment type="subcellular location">
    <subcellularLocation>
        <location evidence="1">Membrane</location>
        <topology evidence="1">Multi-pass membrane protein</topology>
    </subcellularLocation>
</comment>
<evidence type="ECO:0000256" key="3">
    <source>
        <dbReference type="ARBA" id="ARBA00022448"/>
    </source>
</evidence>
<gene>
    <name evidence="12" type="primary">Slc6a9-L3</name>
    <name evidence="12" type="ORF">Hamer_G024659</name>
</gene>
<feature type="transmembrane region" description="Helical" evidence="11">
    <location>
        <begin position="230"/>
        <end position="251"/>
    </location>
</feature>
<evidence type="ECO:0000256" key="6">
    <source>
        <dbReference type="ARBA" id="ARBA00022989"/>
    </source>
</evidence>
<evidence type="ECO:0000313" key="13">
    <source>
        <dbReference type="Proteomes" id="UP000747542"/>
    </source>
</evidence>
<dbReference type="PRINTS" id="PR00176">
    <property type="entry name" value="NANEUSMPORT"/>
</dbReference>
<keyword evidence="6 11" id="KW-1133">Transmembrane helix</keyword>
<evidence type="ECO:0000256" key="10">
    <source>
        <dbReference type="RuleBase" id="RU003732"/>
    </source>
</evidence>
<feature type="binding site" evidence="8">
    <location>
        <position position="51"/>
    </location>
    <ligand>
        <name>Na(+)</name>
        <dbReference type="ChEBI" id="CHEBI:29101"/>
        <label>1</label>
    </ligand>
</feature>
<feature type="binding site" evidence="8">
    <location>
        <position position="44"/>
    </location>
    <ligand>
        <name>Na(+)</name>
        <dbReference type="ChEBI" id="CHEBI:29101"/>
        <label>2</label>
    </ligand>
</feature>